<keyword evidence="4" id="KW-1185">Reference proteome</keyword>
<feature type="signal peptide" evidence="1">
    <location>
        <begin position="1"/>
        <end position="22"/>
    </location>
</feature>
<feature type="domain" description="F5/8 type C" evidence="2">
    <location>
        <begin position="9"/>
        <end position="112"/>
    </location>
</feature>
<sequence length="473" mass="50576">MKILILFGCLLATWLTANPAAAQNLALGKTATASSQVQAAAKAFDGDGNTRWESAASDPQYIVVNLGSVQTIDRIRLTWENAYGKDFTLAVSSDNTTWTTVATTTNNATTGNEYSNLKARGQYVRLNGTARATTYGYSLYEFEVFNYSNDTANNLALGKTGTASSTQGGFPARNAFDNDNATRWGSNYADGEWLYVDLRGTATISRMYLIWETAYGKDFRLEVSNDAATWTAVKMFTGNTLHYNEVSFSPAVTGRYVRMFGVTRGTGYGFSLYEFQVYGTLVPLPLPVTLASFGAVPQTAAVAVRWATATEHNSASFEVQRSADGASFARLAAVPAAGNSQSARAYEYLDAAPLRTTAYYRLKQLDIDGQVAYGPVVAVQAAAPAPATAGVALSFFPNPATDRATLQWSAAAAGAARWSLMTTAGQLVHTETFATQAGPNAQPIDLGPYAAGSYVLTLETAGQVRHTLVQKAN</sequence>
<dbReference type="RefSeq" id="WP_140469705.1">
    <property type="nucleotide sequence ID" value="NZ_RCYZ01000017.1"/>
</dbReference>
<feature type="chain" id="PRO_5021504462" evidence="1">
    <location>
        <begin position="23"/>
        <end position="473"/>
    </location>
</feature>
<dbReference type="NCBIfam" id="TIGR04183">
    <property type="entry name" value="Por_Secre_tail"/>
    <property type="match status" value="1"/>
</dbReference>
<organism evidence="3 4">
    <name type="scientific">Hymenobacter nivis</name>
    <dbReference type="NCBI Taxonomy" id="1850093"/>
    <lineage>
        <taxon>Bacteria</taxon>
        <taxon>Pseudomonadati</taxon>
        <taxon>Bacteroidota</taxon>
        <taxon>Cytophagia</taxon>
        <taxon>Cytophagales</taxon>
        <taxon>Hymenobacteraceae</taxon>
        <taxon>Hymenobacter</taxon>
    </lineage>
</organism>
<dbReference type="Proteomes" id="UP000317646">
    <property type="component" value="Unassembled WGS sequence"/>
</dbReference>
<reference evidence="3 4" key="1">
    <citation type="journal article" date="2019" name="Environ. Microbiol.">
        <title>Species interactions and distinct microbial communities in high Arctic permafrost affected cryosols are associated with the CH4 and CO2 gas fluxes.</title>
        <authorList>
            <person name="Altshuler I."/>
            <person name="Hamel J."/>
            <person name="Turney S."/>
            <person name="Magnuson E."/>
            <person name="Levesque R."/>
            <person name="Greer C."/>
            <person name="Whyte L.G."/>
        </authorList>
    </citation>
    <scope>NUCLEOTIDE SEQUENCE [LARGE SCALE GENOMIC DNA]</scope>
    <source>
        <strain evidence="3 4">S9.2P</strain>
    </source>
</reference>
<evidence type="ECO:0000313" key="3">
    <source>
        <dbReference type="EMBL" id="TPG58227.1"/>
    </source>
</evidence>
<protein>
    <submittedName>
        <fullName evidence="3">T9SS C-terminal target domain-containing protein</fullName>
    </submittedName>
</protein>
<dbReference type="PROSITE" id="PS50022">
    <property type="entry name" value="FA58C_3"/>
    <property type="match status" value="2"/>
</dbReference>
<dbReference type="PANTHER" id="PTHR45713:SF6">
    <property type="entry name" value="F5_8 TYPE C DOMAIN-CONTAINING PROTEIN"/>
    <property type="match status" value="1"/>
</dbReference>
<dbReference type="SMART" id="SM00231">
    <property type="entry name" value="FA58C"/>
    <property type="match status" value="2"/>
</dbReference>
<gene>
    <name evidence="3" type="ORF">EAH73_22500</name>
</gene>
<evidence type="ECO:0000259" key="2">
    <source>
        <dbReference type="PROSITE" id="PS50022"/>
    </source>
</evidence>
<feature type="domain" description="F5/8 type C" evidence="2">
    <location>
        <begin position="139"/>
        <end position="280"/>
    </location>
</feature>
<dbReference type="EMBL" id="RCYZ01000017">
    <property type="protein sequence ID" value="TPG58227.1"/>
    <property type="molecule type" value="Genomic_DNA"/>
</dbReference>
<accession>A0A502G7X7</accession>
<dbReference type="AlphaFoldDB" id="A0A502G7X7"/>
<dbReference type="PANTHER" id="PTHR45713">
    <property type="entry name" value="FTP DOMAIN-CONTAINING PROTEIN"/>
    <property type="match status" value="1"/>
</dbReference>
<dbReference type="SUPFAM" id="SSF49785">
    <property type="entry name" value="Galactose-binding domain-like"/>
    <property type="match status" value="2"/>
</dbReference>
<dbReference type="InterPro" id="IPR000421">
    <property type="entry name" value="FA58C"/>
</dbReference>
<evidence type="ECO:0000313" key="4">
    <source>
        <dbReference type="Proteomes" id="UP000317646"/>
    </source>
</evidence>
<dbReference type="Pfam" id="PF00754">
    <property type="entry name" value="F5_F8_type_C"/>
    <property type="match status" value="2"/>
</dbReference>
<proteinExistence type="predicted"/>
<dbReference type="InterPro" id="IPR026444">
    <property type="entry name" value="Secre_tail"/>
</dbReference>
<dbReference type="InterPro" id="IPR051941">
    <property type="entry name" value="BG_Antigen-Binding_Lectin"/>
</dbReference>
<keyword evidence="1" id="KW-0732">Signal</keyword>
<comment type="caution">
    <text evidence="3">The sequence shown here is derived from an EMBL/GenBank/DDBJ whole genome shotgun (WGS) entry which is preliminary data.</text>
</comment>
<dbReference type="OrthoDB" id="9809583at2"/>
<dbReference type="Gene3D" id="2.60.120.260">
    <property type="entry name" value="Galactose-binding domain-like"/>
    <property type="match status" value="2"/>
</dbReference>
<name>A0A502G7X7_9BACT</name>
<evidence type="ECO:0000256" key="1">
    <source>
        <dbReference type="SAM" id="SignalP"/>
    </source>
</evidence>
<dbReference type="InterPro" id="IPR008979">
    <property type="entry name" value="Galactose-bd-like_sf"/>
</dbReference>